<name>A0A1I5AN69_9FLAO</name>
<organism evidence="1 2">
    <name type="scientific">Paenimyroides ummariense</name>
    <dbReference type="NCBI Taxonomy" id="913024"/>
    <lineage>
        <taxon>Bacteria</taxon>
        <taxon>Pseudomonadati</taxon>
        <taxon>Bacteroidota</taxon>
        <taxon>Flavobacteriia</taxon>
        <taxon>Flavobacteriales</taxon>
        <taxon>Flavobacteriaceae</taxon>
        <taxon>Paenimyroides</taxon>
    </lineage>
</organism>
<dbReference type="RefSeq" id="WP_091521862.1">
    <property type="nucleotide sequence ID" value="NZ_FOVI01000008.1"/>
</dbReference>
<protein>
    <submittedName>
        <fullName evidence="1">Uncharacterized conserved protein YdeI, YjbR/CyaY-like superfamily, DUF1801 family</fullName>
    </submittedName>
</protein>
<gene>
    <name evidence="1" type="ORF">SAMN05421741_108111</name>
</gene>
<proteinExistence type="predicted"/>
<evidence type="ECO:0000313" key="1">
    <source>
        <dbReference type="EMBL" id="SFN63865.1"/>
    </source>
</evidence>
<dbReference type="AlphaFoldDB" id="A0A1I5AN69"/>
<sequence length="190" mass="21953">MKEIKIFYPTNVAEWRNWLQENHLTHQAVWVVFHTKSSAKPTITWSEAVDVALCFGWIDSKKISIDKETSHQYFSKRKAQSTWSKVNKQKIELLTQQGLMADAGYKTIEIAKQNGSWTILDSVEELILPNDLKQALKLKPFAMEFYEGLSKSAKKGILLWLVLAKKPETRQKRIDEIAELASQNKKPKHL</sequence>
<dbReference type="OrthoDB" id="9796999at2"/>
<accession>A0A1I5AN69</accession>
<keyword evidence="2" id="KW-1185">Reference proteome</keyword>
<evidence type="ECO:0000313" key="2">
    <source>
        <dbReference type="Proteomes" id="UP000199036"/>
    </source>
</evidence>
<dbReference type="EMBL" id="FOVI01000008">
    <property type="protein sequence ID" value="SFN63865.1"/>
    <property type="molecule type" value="Genomic_DNA"/>
</dbReference>
<reference evidence="2" key="1">
    <citation type="submission" date="2016-10" db="EMBL/GenBank/DDBJ databases">
        <authorList>
            <person name="Varghese N."/>
            <person name="Submissions S."/>
        </authorList>
    </citation>
    <scope>NUCLEOTIDE SEQUENCE [LARGE SCALE GENOMIC DNA]</scope>
    <source>
        <strain evidence="2">DS-12</strain>
    </source>
</reference>
<dbReference type="Pfam" id="PF13376">
    <property type="entry name" value="OmdA"/>
    <property type="match status" value="1"/>
</dbReference>
<dbReference type="Proteomes" id="UP000199036">
    <property type="component" value="Unassembled WGS sequence"/>
</dbReference>